<dbReference type="PANTHER" id="PTHR46796">
    <property type="entry name" value="HTH-TYPE TRANSCRIPTIONAL ACTIVATOR RHAS-RELATED"/>
    <property type="match status" value="1"/>
</dbReference>
<evidence type="ECO:0000313" key="7">
    <source>
        <dbReference type="Proteomes" id="UP000316316"/>
    </source>
</evidence>
<protein>
    <submittedName>
        <fullName evidence="6">AraC family transcriptional regulator</fullName>
    </submittedName>
    <submittedName>
        <fullName evidence="5">Helix-turn-helix domain-containing protein</fullName>
    </submittedName>
</protein>
<dbReference type="GO" id="GO:0003700">
    <property type="term" value="F:DNA-binding transcription factor activity"/>
    <property type="evidence" value="ECO:0007669"/>
    <property type="project" value="InterPro"/>
</dbReference>
<dbReference type="SMART" id="SM00342">
    <property type="entry name" value="HTH_ARAC"/>
    <property type="match status" value="1"/>
</dbReference>
<reference evidence="6 7" key="1">
    <citation type="submission" date="2017-10" db="EMBL/GenBank/DDBJ databases">
        <title>FDA dAtabase for Regulatory Grade micrObial Sequences (FDA-ARGOS): Supporting development and validation of Infectious Disease Dx tests.</title>
        <authorList>
            <person name="Campos J."/>
            <person name="Goldberg B."/>
            <person name="Tallon L.J."/>
            <person name="Sadzewicz L."/>
            <person name="Sengamalay N."/>
            <person name="Ott S."/>
            <person name="Godinez A."/>
            <person name="Nagaraj S."/>
            <person name="Vyas G."/>
            <person name="Aluvathingal J."/>
            <person name="Nadendla S."/>
            <person name="Geyer C."/>
            <person name="Nandy P."/>
            <person name="Hobson J."/>
            <person name="Sichtig H."/>
        </authorList>
    </citation>
    <scope>NUCLEOTIDE SEQUENCE [LARGE SCALE GENOMIC DNA]</scope>
    <source>
        <strain evidence="6 7">FDAARGOS_185</strain>
    </source>
</reference>
<evidence type="ECO:0000256" key="1">
    <source>
        <dbReference type="ARBA" id="ARBA00023015"/>
    </source>
</evidence>
<evidence type="ECO:0000313" key="6">
    <source>
        <dbReference type="EMBL" id="TRZ33086.1"/>
    </source>
</evidence>
<dbReference type="EMBL" id="JARPWY010000032">
    <property type="protein sequence ID" value="MDT2515005.1"/>
    <property type="molecule type" value="Genomic_DNA"/>
</dbReference>
<dbReference type="Proteomes" id="UP000316316">
    <property type="component" value="Unassembled WGS sequence"/>
</dbReference>
<dbReference type="PROSITE" id="PS01124">
    <property type="entry name" value="HTH_ARAC_FAMILY_2"/>
    <property type="match status" value="1"/>
</dbReference>
<dbReference type="InterPro" id="IPR046532">
    <property type="entry name" value="DUF6597"/>
</dbReference>
<keyword evidence="2" id="KW-0238">DNA-binding</keyword>
<dbReference type="GeneID" id="69568895"/>
<dbReference type="AlphaFoldDB" id="A0A2N8PY41"/>
<gene>
    <name evidence="6" type="ORF">AUF17_02940</name>
    <name evidence="5" type="ORF">P7D79_12340</name>
</gene>
<evidence type="ECO:0000313" key="8">
    <source>
        <dbReference type="Proteomes" id="UP001264335"/>
    </source>
</evidence>
<dbReference type="Pfam" id="PF20240">
    <property type="entry name" value="DUF6597"/>
    <property type="match status" value="1"/>
</dbReference>
<reference evidence="5 8" key="2">
    <citation type="submission" date="2023-03" db="EMBL/GenBank/DDBJ databases">
        <authorList>
            <person name="Shen W."/>
            <person name="Cai J."/>
        </authorList>
    </citation>
    <scope>NUCLEOTIDE SEQUENCE [LARGE SCALE GENOMIC DNA]</scope>
    <source>
        <strain evidence="5 8">Y2</strain>
    </source>
</reference>
<dbReference type="InterPro" id="IPR018060">
    <property type="entry name" value="HTH_AraC"/>
</dbReference>
<keyword evidence="1" id="KW-0805">Transcription regulation</keyword>
<dbReference type="RefSeq" id="WP_049219834.1">
    <property type="nucleotide sequence ID" value="NZ_CAAKNX010000094.1"/>
</dbReference>
<evidence type="ECO:0000313" key="5">
    <source>
        <dbReference type="EMBL" id="MDT2515005.1"/>
    </source>
</evidence>
<comment type="caution">
    <text evidence="6">The sequence shown here is derived from an EMBL/GenBank/DDBJ whole genome shotgun (WGS) entry which is preliminary data.</text>
</comment>
<dbReference type="Pfam" id="PF12833">
    <property type="entry name" value="HTH_18"/>
    <property type="match status" value="1"/>
</dbReference>
<dbReference type="GO" id="GO:0043565">
    <property type="term" value="F:sequence-specific DNA binding"/>
    <property type="evidence" value="ECO:0007669"/>
    <property type="project" value="InterPro"/>
</dbReference>
<dbReference type="InterPro" id="IPR050204">
    <property type="entry name" value="AraC_XylS_family_regulators"/>
</dbReference>
<dbReference type="InterPro" id="IPR009057">
    <property type="entry name" value="Homeodomain-like_sf"/>
</dbReference>
<evidence type="ECO:0000259" key="4">
    <source>
        <dbReference type="PROSITE" id="PS01124"/>
    </source>
</evidence>
<name>A0A2N8PY41_ENTAV</name>
<sequence length="258" mass="30615">MYYPIQLPFLLNEEFTRVMIYHEKVVPECKEFILCFWSMWSKTQDQVRVKNVIIADGCIDLIVDFDQKLIFFTGNQQTDFDYEIEVPARFFGARMMPGAFHQLTGLSAEAAMDTFILLQDIFDDFDQKQFFTNMFEKAQEIFQSYLMKKFKELQPNEFTQLFPRLSQAIPQTTKNLYELLYFSPRQCQRAFMKNFGLTPKMVLSILRFQKCLEILTSEQAKPADILAVTNYYDQPHFNKDFKHHLGITPLELVDRYKN</sequence>
<evidence type="ECO:0000256" key="2">
    <source>
        <dbReference type="ARBA" id="ARBA00023125"/>
    </source>
</evidence>
<accession>A0A2N8PY41</accession>
<dbReference type="Proteomes" id="UP001264335">
    <property type="component" value="Unassembled WGS sequence"/>
</dbReference>
<dbReference type="SUPFAM" id="SSF46689">
    <property type="entry name" value="Homeodomain-like"/>
    <property type="match status" value="1"/>
</dbReference>
<dbReference type="PANTHER" id="PTHR46796:SF13">
    <property type="entry name" value="HTH-TYPE TRANSCRIPTIONAL ACTIVATOR RHAS"/>
    <property type="match status" value="1"/>
</dbReference>
<dbReference type="Gene3D" id="1.10.10.60">
    <property type="entry name" value="Homeodomain-like"/>
    <property type="match status" value="1"/>
</dbReference>
<organism evidence="6 7">
    <name type="scientific">Enterococcus avium</name>
    <name type="common">Streptococcus avium</name>
    <dbReference type="NCBI Taxonomy" id="33945"/>
    <lineage>
        <taxon>Bacteria</taxon>
        <taxon>Bacillati</taxon>
        <taxon>Bacillota</taxon>
        <taxon>Bacilli</taxon>
        <taxon>Lactobacillales</taxon>
        <taxon>Enterococcaceae</taxon>
        <taxon>Enterococcus</taxon>
    </lineage>
</organism>
<keyword evidence="3" id="KW-0804">Transcription</keyword>
<proteinExistence type="predicted"/>
<evidence type="ECO:0000256" key="3">
    <source>
        <dbReference type="ARBA" id="ARBA00023163"/>
    </source>
</evidence>
<feature type="domain" description="HTH araC/xylS-type" evidence="4">
    <location>
        <begin position="172"/>
        <end position="255"/>
    </location>
</feature>
<dbReference type="EMBL" id="PDXQ01000001">
    <property type="protein sequence ID" value="TRZ33086.1"/>
    <property type="molecule type" value="Genomic_DNA"/>
</dbReference>